<feature type="transmembrane region" description="Helical" evidence="4">
    <location>
        <begin position="81"/>
        <end position="99"/>
    </location>
</feature>
<feature type="transmembrane region" description="Helical" evidence="4">
    <location>
        <begin position="47"/>
        <end position="69"/>
    </location>
</feature>
<dbReference type="Gene3D" id="1.20.1250.20">
    <property type="entry name" value="MFS general substrate transporter like domains"/>
    <property type="match status" value="1"/>
</dbReference>
<dbReference type="Proteomes" id="UP000766629">
    <property type="component" value="Unassembled WGS sequence"/>
</dbReference>
<dbReference type="InterPro" id="IPR011701">
    <property type="entry name" value="MFS"/>
</dbReference>
<dbReference type="PANTHER" id="PTHR23523">
    <property type="match status" value="1"/>
</dbReference>
<keyword evidence="7" id="KW-1185">Reference proteome</keyword>
<keyword evidence="2 4" id="KW-1133">Transmembrane helix</keyword>
<dbReference type="RefSeq" id="WP_222510020.1">
    <property type="nucleotide sequence ID" value="NZ_JAHVJA010000018.1"/>
</dbReference>
<feature type="transmembrane region" description="Helical" evidence="4">
    <location>
        <begin position="301"/>
        <end position="323"/>
    </location>
</feature>
<comment type="caution">
    <text evidence="6">The sequence shown here is derived from an EMBL/GenBank/DDBJ whole genome shotgun (WGS) entry which is preliminary data.</text>
</comment>
<dbReference type="PROSITE" id="PS50850">
    <property type="entry name" value="MFS"/>
    <property type="match status" value="1"/>
</dbReference>
<evidence type="ECO:0000256" key="1">
    <source>
        <dbReference type="ARBA" id="ARBA00022692"/>
    </source>
</evidence>
<evidence type="ECO:0000256" key="2">
    <source>
        <dbReference type="ARBA" id="ARBA00022989"/>
    </source>
</evidence>
<feature type="domain" description="Major facilitator superfamily (MFS) profile" evidence="5">
    <location>
        <begin position="13"/>
        <end position="390"/>
    </location>
</feature>
<dbReference type="SUPFAM" id="SSF103473">
    <property type="entry name" value="MFS general substrate transporter"/>
    <property type="match status" value="1"/>
</dbReference>
<feature type="transmembrane region" description="Helical" evidence="4">
    <location>
        <begin position="277"/>
        <end position="295"/>
    </location>
</feature>
<keyword evidence="3 4" id="KW-0472">Membrane</keyword>
<dbReference type="InterPro" id="IPR020846">
    <property type="entry name" value="MFS_dom"/>
</dbReference>
<name>A0ABS7NLP1_9RHOB</name>
<keyword evidence="1 4" id="KW-0812">Transmembrane</keyword>
<accession>A0ABS7NLP1</accession>
<evidence type="ECO:0000256" key="3">
    <source>
        <dbReference type="ARBA" id="ARBA00023136"/>
    </source>
</evidence>
<feature type="transmembrane region" description="Helical" evidence="4">
    <location>
        <begin position="365"/>
        <end position="386"/>
    </location>
</feature>
<evidence type="ECO:0000313" key="6">
    <source>
        <dbReference type="EMBL" id="MBY6142100.1"/>
    </source>
</evidence>
<sequence>MAGMMNAPASRRIALVFLIVVIALNLRPFLAAPGPILPQIAKDTGLGYGALSLLTLLPMLLMGIGAFASPPIQAMIGTRRGLLVALGLLFLGISFRFFAASGSVLILTAILCGAGAAFIQSVVPGLIKEKFAANVAAMTGLYSAMIMTGGALGAQLTPALVEGGQSWTAALAILSLPVLLALVAAAGILSETRVLRPDRGLVAQLLGRRRTWVLMAVFGLINGGYSSMIAWLAPYYQAQGWSGGGSGTLISIMAVSQGFGAVILPLLARSQADRRPWLWACIAMQATGFAGLVAAPSVLPMFWVAICGVGLAGSFALCLIVALDHLPDPAQAGSLAALMQGGGFVLAATPPFIVARIHEATGSFAGGWIMHLGWLAAAAILISRFAPERYPAAMGPSLPCEPQTVPDQFLFLPGVLRGKL</sequence>
<feature type="transmembrane region" description="Helical" evidence="4">
    <location>
        <begin position="167"/>
        <end position="190"/>
    </location>
</feature>
<evidence type="ECO:0000259" key="5">
    <source>
        <dbReference type="PROSITE" id="PS50850"/>
    </source>
</evidence>
<dbReference type="InterPro" id="IPR036259">
    <property type="entry name" value="MFS_trans_sf"/>
</dbReference>
<feature type="transmembrane region" description="Helical" evidence="4">
    <location>
        <begin position="335"/>
        <end position="353"/>
    </location>
</feature>
<reference evidence="6 7" key="1">
    <citation type="submission" date="2021-06" db="EMBL/GenBank/DDBJ databases">
        <title>50 bacteria genomes isolated from Dapeng, Shenzhen, China.</title>
        <authorList>
            <person name="Zheng W."/>
            <person name="Yu S."/>
            <person name="Huang Y."/>
        </authorList>
    </citation>
    <scope>NUCLEOTIDE SEQUENCE [LARGE SCALE GENOMIC DNA]</scope>
    <source>
        <strain evidence="6 7">DP1N14-2</strain>
    </source>
</reference>
<organism evidence="6 7">
    <name type="scientific">Leisingera daeponensis</name>
    <dbReference type="NCBI Taxonomy" id="405746"/>
    <lineage>
        <taxon>Bacteria</taxon>
        <taxon>Pseudomonadati</taxon>
        <taxon>Pseudomonadota</taxon>
        <taxon>Alphaproteobacteria</taxon>
        <taxon>Rhodobacterales</taxon>
        <taxon>Roseobacteraceae</taxon>
        <taxon>Leisingera</taxon>
    </lineage>
</organism>
<feature type="transmembrane region" description="Helical" evidence="4">
    <location>
        <begin position="248"/>
        <end position="268"/>
    </location>
</feature>
<dbReference type="NCBIfam" id="NF007256">
    <property type="entry name" value="PRK09705.1"/>
    <property type="match status" value="1"/>
</dbReference>
<dbReference type="EMBL" id="JAHVJA010000018">
    <property type="protein sequence ID" value="MBY6142100.1"/>
    <property type="molecule type" value="Genomic_DNA"/>
</dbReference>
<evidence type="ECO:0000256" key="4">
    <source>
        <dbReference type="SAM" id="Phobius"/>
    </source>
</evidence>
<feature type="transmembrane region" description="Helical" evidence="4">
    <location>
        <begin position="139"/>
        <end position="161"/>
    </location>
</feature>
<protein>
    <submittedName>
        <fullName evidence="6">Cyanate transporter</fullName>
    </submittedName>
</protein>
<feature type="transmembrane region" description="Helical" evidence="4">
    <location>
        <begin position="211"/>
        <end position="236"/>
    </location>
</feature>
<gene>
    <name evidence="6" type="ORF">KUV26_21920</name>
</gene>
<dbReference type="PANTHER" id="PTHR23523:SF1">
    <property type="entry name" value="CYANATE TRANSPORT PROTEIN CYNX"/>
    <property type="match status" value="1"/>
</dbReference>
<evidence type="ECO:0000313" key="7">
    <source>
        <dbReference type="Proteomes" id="UP000766629"/>
    </source>
</evidence>
<dbReference type="InterPro" id="IPR052524">
    <property type="entry name" value="MFS_Cyanate_Porter"/>
</dbReference>
<proteinExistence type="predicted"/>
<feature type="transmembrane region" description="Helical" evidence="4">
    <location>
        <begin position="105"/>
        <end position="127"/>
    </location>
</feature>
<dbReference type="Pfam" id="PF07690">
    <property type="entry name" value="MFS_1"/>
    <property type="match status" value="1"/>
</dbReference>